<keyword evidence="4" id="KW-1185">Reference proteome</keyword>
<feature type="compositionally biased region" description="Pro residues" evidence="1">
    <location>
        <begin position="46"/>
        <end position="56"/>
    </location>
</feature>
<proteinExistence type="predicted"/>
<dbReference type="EMBL" id="JAMGBD010000001">
    <property type="protein sequence ID" value="MCL6684038.1"/>
    <property type="molecule type" value="Genomic_DNA"/>
</dbReference>
<evidence type="ECO:0000256" key="2">
    <source>
        <dbReference type="SAM" id="Phobius"/>
    </source>
</evidence>
<sequence>MRKWHRWVATIFGVFLLWISVTGVLSQVGSLVNKGGFERAETSRAGPPPKASPNSPPGFKCPEDMTCRPKQQPGPWNVGLLHHLHSGESFGPAGVVISIMSGLSLLFFAFSGLWMYIQIWRFRQSRRQAGKPLRGGRFFWR</sequence>
<dbReference type="Proteomes" id="UP001165363">
    <property type="component" value="Unassembled WGS sequence"/>
</dbReference>
<evidence type="ECO:0000313" key="3">
    <source>
        <dbReference type="EMBL" id="MCL6684038.1"/>
    </source>
</evidence>
<feature type="region of interest" description="Disordered" evidence="1">
    <location>
        <begin position="39"/>
        <end position="60"/>
    </location>
</feature>
<evidence type="ECO:0000256" key="1">
    <source>
        <dbReference type="SAM" id="MobiDB-lite"/>
    </source>
</evidence>
<organism evidence="3 4">
    <name type="scientific">Sphingomonas alba</name>
    <dbReference type="NCBI Taxonomy" id="2908208"/>
    <lineage>
        <taxon>Bacteria</taxon>
        <taxon>Pseudomonadati</taxon>
        <taxon>Pseudomonadota</taxon>
        <taxon>Alphaproteobacteria</taxon>
        <taxon>Sphingomonadales</taxon>
        <taxon>Sphingomonadaceae</taxon>
        <taxon>Sphingomonas</taxon>
    </lineage>
</organism>
<dbReference type="Pfam" id="PF03929">
    <property type="entry name" value="PepSY_TM"/>
    <property type="match status" value="1"/>
</dbReference>
<protein>
    <submittedName>
        <fullName evidence="3">PepSY domain-containing protein</fullName>
    </submittedName>
</protein>
<reference evidence="3" key="1">
    <citation type="submission" date="2022-05" db="EMBL/GenBank/DDBJ databases">
        <authorList>
            <person name="Jo J.-H."/>
            <person name="Im W.-T."/>
        </authorList>
    </citation>
    <scope>NUCLEOTIDE SEQUENCE</scope>
    <source>
        <strain evidence="3">SE158</strain>
    </source>
</reference>
<keyword evidence="2" id="KW-0472">Membrane</keyword>
<accession>A0ABT0RN32</accession>
<gene>
    <name evidence="3" type="ORF">LZ536_09025</name>
</gene>
<name>A0ABT0RN32_9SPHN</name>
<dbReference type="RefSeq" id="WP_249848281.1">
    <property type="nucleotide sequence ID" value="NZ_JAMGBD010000001.1"/>
</dbReference>
<dbReference type="InterPro" id="IPR005625">
    <property type="entry name" value="PepSY-ass_TM"/>
</dbReference>
<keyword evidence="2" id="KW-1133">Transmembrane helix</keyword>
<comment type="caution">
    <text evidence="3">The sequence shown here is derived from an EMBL/GenBank/DDBJ whole genome shotgun (WGS) entry which is preliminary data.</text>
</comment>
<keyword evidence="2" id="KW-0812">Transmembrane</keyword>
<evidence type="ECO:0000313" key="4">
    <source>
        <dbReference type="Proteomes" id="UP001165363"/>
    </source>
</evidence>
<feature type="transmembrane region" description="Helical" evidence="2">
    <location>
        <begin position="93"/>
        <end position="117"/>
    </location>
</feature>